<sequence length="68" mass="7436">MLLVVSTGQWTVVQSMILQQRDGTKISILATLNWIINLEMVAPSTFDLDALKTLISEGPCQSGRCLAD</sequence>
<dbReference type="AlphaFoldDB" id="A0A8R1IL41"/>
<dbReference type="Proteomes" id="UP000005237">
    <property type="component" value="Unassembled WGS sequence"/>
</dbReference>
<reference evidence="2" key="1">
    <citation type="submission" date="2010-08" db="EMBL/GenBank/DDBJ databases">
        <authorList>
            <consortium name="Caenorhabditis japonica Sequencing Consortium"/>
            <person name="Wilson R.K."/>
        </authorList>
    </citation>
    <scope>NUCLEOTIDE SEQUENCE [LARGE SCALE GENOMIC DNA]</scope>
    <source>
        <strain evidence="2">DF5081</strain>
    </source>
</reference>
<keyword evidence="2" id="KW-1185">Reference proteome</keyword>
<dbReference type="EnsemblMetazoa" id="CJA38639.1">
    <property type="protein sequence ID" value="CJA38639.1"/>
    <property type="gene ID" value="WBGene00214486"/>
</dbReference>
<reference evidence="1" key="2">
    <citation type="submission" date="2022-06" db="UniProtKB">
        <authorList>
            <consortium name="EnsemblMetazoa"/>
        </authorList>
    </citation>
    <scope>IDENTIFICATION</scope>
    <source>
        <strain evidence="1">DF5081</strain>
    </source>
</reference>
<name>A0A8R1IL41_CAEJA</name>
<protein>
    <submittedName>
        <fullName evidence="1">Uncharacterized protein</fullName>
    </submittedName>
</protein>
<evidence type="ECO:0000313" key="2">
    <source>
        <dbReference type="Proteomes" id="UP000005237"/>
    </source>
</evidence>
<proteinExistence type="predicted"/>
<organism evidence="1 2">
    <name type="scientific">Caenorhabditis japonica</name>
    <dbReference type="NCBI Taxonomy" id="281687"/>
    <lineage>
        <taxon>Eukaryota</taxon>
        <taxon>Metazoa</taxon>
        <taxon>Ecdysozoa</taxon>
        <taxon>Nematoda</taxon>
        <taxon>Chromadorea</taxon>
        <taxon>Rhabditida</taxon>
        <taxon>Rhabditina</taxon>
        <taxon>Rhabditomorpha</taxon>
        <taxon>Rhabditoidea</taxon>
        <taxon>Rhabditidae</taxon>
        <taxon>Peloderinae</taxon>
        <taxon>Caenorhabditis</taxon>
    </lineage>
</organism>
<accession>A0A8R1IL41</accession>
<evidence type="ECO:0000313" key="1">
    <source>
        <dbReference type="EnsemblMetazoa" id="CJA38639.1"/>
    </source>
</evidence>